<dbReference type="Proteomes" id="UP000019150">
    <property type="component" value="Chromosome"/>
</dbReference>
<sequence>MRIRTIVMIGAAVAASMGTVVSASPAHAAAKSCNLGFMPTKPTVGIGSIIGNAWAACDVAPERHELRLALQLRTRNGWQGQALISNPGIPSPRLTYAVKTKCVPGMWRVQAQAVGTLQGRPFDFVDSSMERIVTAEECARGN</sequence>
<dbReference type="AlphaFoldDB" id="W5TKD6"/>
<keyword evidence="1" id="KW-0732">Signal</keyword>
<feature type="chain" id="PRO_5004871786" description="Secreted protein" evidence="1">
    <location>
        <begin position="29"/>
        <end position="142"/>
    </location>
</feature>
<accession>W5TKD6</accession>
<evidence type="ECO:0000256" key="1">
    <source>
        <dbReference type="SAM" id="SignalP"/>
    </source>
</evidence>
<reference evidence="2 3" key="1">
    <citation type="journal article" date="2014" name="Appl. Environ. Microbiol.">
        <title>Insights into the Microbial Degradation of Rubber and Gutta-Percha by Analysis of the Complete Genome of Nocardia nova SH22a.</title>
        <authorList>
            <person name="Luo Q."/>
            <person name="Hiessl S."/>
            <person name="Poehlein A."/>
            <person name="Daniel R."/>
            <person name="Steinbuchel A."/>
        </authorList>
    </citation>
    <scope>NUCLEOTIDE SEQUENCE [LARGE SCALE GENOMIC DNA]</scope>
    <source>
        <strain evidence="2">SH22a</strain>
    </source>
</reference>
<dbReference type="KEGG" id="nno:NONO_c48500"/>
<evidence type="ECO:0008006" key="4">
    <source>
        <dbReference type="Google" id="ProtNLM"/>
    </source>
</evidence>
<proteinExistence type="predicted"/>
<protein>
    <recommendedName>
        <fullName evidence="4">Secreted protein</fullName>
    </recommendedName>
</protein>
<dbReference type="HOGENOM" id="CLU_1813812_0_0_11"/>
<organism evidence="2 3">
    <name type="scientific">Nocardia nova SH22a</name>
    <dbReference type="NCBI Taxonomy" id="1415166"/>
    <lineage>
        <taxon>Bacteria</taxon>
        <taxon>Bacillati</taxon>
        <taxon>Actinomycetota</taxon>
        <taxon>Actinomycetes</taxon>
        <taxon>Mycobacteriales</taxon>
        <taxon>Nocardiaceae</taxon>
        <taxon>Nocardia</taxon>
    </lineage>
</organism>
<evidence type="ECO:0000313" key="2">
    <source>
        <dbReference type="EMBL" id="AHH19634.1"/>
    </source>
</evidence>
<dbReference type="EMBL" id="CP006850">
    <property type="protein sequence ID" value="AHH19634.1"/>
    <property type="molecule type" value="Genomic_DNA"/>
</dbReference>
<dbReference type="eggNOG" id="ENOG5031EUQ">
    <property type="taxonomic scope" value="Bacteria"/>
</dbReference>
<dbReference type="STRING" id="1415166.NONO_c48500"/>
<feature type="signal peptide" evidence="1">
    <location>
        <begin position="1"/>
        <end position="28"/>
    </location>
</feature>
<name>W5TKD6_9NOCA</name>
<keyword evidence="3" id="KW-1185">Reference proteome</keyword>
<dbReference type="PATRIC" id="fig|1415166.3.peg.5000"/>
<evidence type="ECO:0000313" key="3">
    <source>
        <dbReference type="Proteomes" id="UP000019150"/>
    </source>
</evidence>
<gene>
    <name evidence="2" type="ORF">NONO_c48500</name>
</gene>